<dbReference type="InterPro" id="IPR014777">
    <property type="entry name" value="4pyrrole_Mease_sub1"/>
</dbReference>
<dbReference type="SUPFAM" id="SSF53790">
    <property type="entry name" value="Tetrapyrrole methylase"/>
    <property type="match status" value="1"/>
</dbReference>
<keyword evidence="4 6" id="KW-0808">Transferase</keyword>
<dbReference type="InterPro" id="IPR000878">
    <property type="entry name" value="4pyrrol_Mease"/>
</dbReference>
<dbReference type="Gene3D" id="3.40.1010.10">
    <property type="entry name" value="Cobalt-precorrin-4 Transmethylase, Domain 1"/>
    <property type="match status" value="1"/>
</dbReference>
<sequence>MPSALPTDDRPVTGCASGLYIVATPIGNLEDITLRAIRILGGVDLIAAEDTRHTTKLLSHYDIHTPLISCHEHNEQQRTAELIEKIRSGASVALVSDAGTPSVSDPGYRLVCAAVEAGLDIFPVPGVSAAITALCASGLPTDRFVFVGFAPRKKGRRLELLQSLAADDRTLVFYESPRRIMAFLIELQSVMGDRPAVLAREMTKLHEEFIRGPFSRIMEVLRPRPEVKGECTILVAGAPPSRPIDTDALGDLLRERLARPDARISSISKELAGLHQLPRKRVYELALRIQKEIRNESEES</sequence>
<dbReference type="InterPro" id="IPR018063">
    <property type="entry name" value="SAM_MeTrfase_RsmI_CS"/>
</dbReference>
<dbReference type="HAMAP" id="MF_01877">
    <property type="entry name" value="16SrRNA_methyltr_I"/>
    <property type="match status" value="1"/>
</dbReference>
<comment type="subcellular location">
    <subcellularLocation>
        <location evidence="6">Cytoplasm</location>
    </subcellularLocation>
</comment>
<dbReference type="PANTHER" id="PTHR46111:SF1">
    <property type="entry name" value="RIBOSOMAL RNA SMALL SUBUNIT METHYLTRANSFERASE I"/>
    <property type="match status" value="1"/>
</dbReference>
<dbReference type="EC" id="2.1.1.198" evidence="6"/>
<dbReference type="RefSeq" id="WP_155310428.1">
    <property type="nucleotide sequence ID" value="NZ_AP021879.1"/>
</dbReference>
<comment type="similarity">
    <text evidence="6">Belongs to the methyltransferase superfamily. RsmI family.</text>
</comment>
<dbReference type="CDD" id="cd11648">
    <property type="entry name" value="RsmI"/>
    <property type="match status" value="1"/>
</dbReference>
<dbReference type="InterPro" id="IPR035996">
    <property type="entry name" value="4pyrrol_Methylase_sf"/>
</dbReference>
<gene>
    <name evidence="6 8" type="primary">rsmI</name>
    <name evidence="8" type="ORF">DSCOOX_23770</name>
</gene>
<accession>A0A5K8A9G6</accession>
<proteinExistence type="inferred from homology"/>
<dbReference type="GO" id="GO:0005737">
    <property type="term" value="C:cytoplasm"/>
    <property type="evidence" value="ECO:0007669"/>
    <property type="project" value="UniProtKB-SubCell"/>
</dbReference>
<evidence type="ECO:0000313" key="8">
    <source>
        <dbReference type="EMBL" id="BBO89197.1"/>
    </source>
</evidence>
<dbReference type="Proteomes" id="UP000422108">
    <property type="component" value="Chromosome"/>
</dbReference>
<keyword evidence="1 6" id="KW-0963">Cytoplasm</keyword>
<dbReference type="FunFam" id="3.30.950.10:FF:000002">
    <property type="entry name" value="Ribosomal RNA small subunit methyltransferase I"/>
    <property type="match status" value="1"/>
</dbReference>
<organism evidence="8 9">
    <name type="scientific">Desulfosarcina ovata subsp. ovata</name>
    <dbReference type="NCBI Taxonomy" id="2752305"/>
    <lineage>
        <taxon>Bacteria</taxon>
        <taxon>Pseudomonadati</taxon>
        <taxon>Thermodesulfobacteriota</taxon>
        <taxon>Desulfobacteria</taxon>
        <taxon>Desulfobacterales</taxon>
        <taxon>Desulfosarcinaceae</taxon>
        <taxon>Desulfosarcina</taxon>
    </lineage>
</organism>
<dbReference type="InterPro" id="IPR008189">
    <property type="entry name" value="rRNA_ssu_MeTfrase_I"/>
</dbReference>
<feature type="domain" description="Tetrapyrrole methylase" evidence="7">
    <location>
        <begin position="19"/>
        <end position="215"/>
    </location>
</feature>
<evidence type="ECO:0000256" key="1">
    <source>
        <dbReference type="ARBA" id="ARBA00022490"/>
    </source>
</evidence>
<keyword evidence="5 6" id="KW-0949">S-adenosyl-L-methionine</keyword>
<comment type="function">
    <text evidence="6">Catalyzes the 2'-O-methylation of the ribose of cytidine 1402 (C1402) in 16S rRNA.</text>
</comment>
<dbReference type="PANTHER" id="PTHR46111">
    <property type="entry name" value="RIBOSOMAL RNA SMALL SUBUNIT METHYLTRANSFERASE I"/>
    <property type="match status" value="1"/>
</dbReference>
<keyword evidence="3 6" id="KW-0489">Methyltransferase</keyword>
<evidence type="ECO:0000259" key="7">
    <source>
        <dbReference type="Pfam" id="PF00590"/>
    </source>
</evidence>
<keyword evidence="2 6" id="KW-0698">rRNA processing</keyword>
<evidence type="ECO:0000256" key="6">
    <source>
        <dbReference type="HAMAP-Rule" id="MF_01877"/>
    </source>
</evidence>
<protein>
    <recommendedName>
        <fullName evidence="6">Ribosomal RNA small subunit methyltransferase I</fullName>
        <ecNumber evidence="6">2.1.1.198</ecNumber>
    </recommendedName>
    <alternativeName>
        <fullName evidence="6">16S rRNA 2'-O-ribose C1402 methyltransferase</fullName>
    </alternativeName>
    <alternativeName>
        <fullName evidence="6">rRNA (cytidine-2'-O-)-methyltransferase RsmI</fullName>
    </alternativeName>
</protein>
<keyword evidence="9" id="KW-1185">Reference proteome</keyword>
<dbReference type="Pfam" id="PF00590">
    <property type="entry name" value="TP_methylase"/>
    <property type="match status" value="1"/>
</dbReference>
<dbReference type="InterPro" id="IPR014776">
    <property type="entry name" value="4pyrrole_Mease_sub2"/>
</dbReference>
<dbReference type="PROSITE" id="PS01296">
    <property type="entry name" value="RSMI"/>
    <property type="match status" value="1"/>
</dbReference>
<evidence type="ECO:0000256" key="3">
    <source>
        <dbReference type="ARBA" id="ARBA00022603"/>
    </source>
</evidence>
<evidence type="ECO:0000256" key="5">
    <source>
        <dbReference type="ARBA" id="ARBA00022691"/>
    </source>
</evidence>
<dbReference type="GO" id="GO:0070677">
    <property type="term" value="F:rRNA (cytosine-2'-O-)-methyltransferase activity"/>
    <property type="evidence" value="ECO:0007669"/>
    <property type="project" value="UniProtKB-UniRule"/>
</dbReference>
<dbReference type="NCBIfam" id="TIGR00096">
    <property type="entry name" value="16S rRNA (cytidine(1402)-2'-O)-methyltransferase"/>
    <property type="match status" value="1"/>
</dbReference>
<name>A0A5K8A9G6_9BACT</name>
<dbReference type="Gene3D" id="3.30.950.10">
    <property type="entry name" value="Methyltransferase, Cobalt-precorrin-4 Transmethylase, Domain 2"/>
    <property type="match status" value="1"/>
</dbReference>
<dbReference type="AlphaFoldDB" id="A0A5K8A9G6"/>
<comment type="catalytic activity">
    <reaction evidence="6">
        <text>cytidine(1402) in 16S rRNA + S-adenosyl-L-methionine = 2'-O-methylcytidine(1402) in 16S rRNA + S-adenosyl-L-homocysteine + H(+)</text>
        <dbReference type="Rhea" id="RHEA:42924"/>
        <dbReference type="Rhea" id="RHEA-COMP:10285"/>
        <dbReference type="Rhea" id="RHEA-COMP:10286"/>
        <dbReference type="ChEBI" id="CHEBI:15378"/>
        <dbReference type="ChEBI" id="CHEBI:57856"/>
        <dbReference type="ChEBI" id="CHEBI:59789"/>
        <dbReference type="ChEBI" id="CHEBI:74495"/>
        <dbReference type="ChEBI" id="CHEBI:82748"/>
        <dbReference type="EC" id="2.1.1.198"/>
    </reaction>
</comment>
<reference evidence="8 9" key="1">
    <citation type="submission" date="2019-11" db="EMBL/GenBank/DDBJ databases">
        <title>Comparative genomics of hydrocarbon-degrading Desulfosarcina strains.</title>
        <authorList>
            <person name="Watanabe M."/>
            <person name="Kojima H."/>
            <person name="Fukui M."/>
        </authorList>
    </citation>
    <scope>NUCLEOTIDE SEQUENCE [LARGE SCALE GENOMIC DNA]</scope>
    <source>
        <strain evidence="9">oXyS1</strain>
    </source>
</reference>
<evidence type="ECO:0000256" key="2">
    <source>
        <dbReference type="ARBA" id="ARBA00022552"/>
    </source>
</evidence>
<evidence type="ECO:0000256" key="4">
    <source>
        <dbReference type="ARBA" id="ARBA00022679"/>
    </source>
</evidence>
<dbReference type="FunFam" id="3.40.1010.10:FF:000002">
    <property type="entry name" value="Ribosomal RNA small subunit methyltransferase I"/>
    <property type="match status" value="1"/>
</dbReference>
<evidence type="ECO:0000313" key="9">
    <source>
        <dbReference type="Proteomes" id="UP000422108"/>
    </source>
</evidence>
<dbReference type="EMBL" id="AP021879">
    <property type="protein sequence ID" value="BBO89197.1"/>
    <property type="molecule type" value="Genomic_DNA"/>
</dbReference>
<dbReference type="PIRSF" id="PIRSF005917">
    <property type="entry name" value="MTase_YraL"/>
    <property type="match status" value="1"/>
</dbReference>